<dbReference type="PIRSF" id="PIRSF001296">
    <property type="entry name" value="K_ATPase_KdpC"/>
    <property type="match status" value="1"/>
</dbReference>
<sequence length="194" mass="21306">MKLFHSLVLSVKLTLLLLLILSGIYPFTVYILGKLFFPYQSEGSLIIDSKGHVRGSLLIGQNFDSPRYFHSRPSVSNYDGLNSGGSNLAPSSSDFIETIKKRADHYRKENGIASSSLIPADAVCSSGSGLDPHISLKNALLQAPRVAKVRKVDIKAIENLILKNTQNPLANVFGEKNVNVLKLNLELDKEYPLP</sequence>
<evidence type="ECO:0000256" key="8">
    <source>
        <dbReference type="ARBA" id="ARBA00022989"/>
    </source>
</evidence>
<dbReference type="NCBIfam" id="NF001454">
    <property type="entry name" value="PRK00315.1"/>
    <property type="match status" value="1"/>
</dbReference>
<comment type="similarity">
    <text evidence="11">Belongs to the KdpC family.</text>
</comment>
<dbReference type="EMBL" id="JQNX01000004">
    <property type="protein sequence ID" value="KIE58575.1"/>
    <property type="molecule type" value="Genomic_DNA"/>
</dbReference>
<evidence type="ECO:0000313" key="14">
    <source>
        <dbReference type="Proteomes" id="UP000031594"/>
    </source>
</evidence>
<evidence type="ECO:0000313" key="12">
    <source>
        <dbReference type="EMBL" id="KIE58575.1"/>
    </source>
</evidence>
<keyword evidence="10 11" id="KW-0472">Membrane</keyword>
<keyword evidence="7 11" id="KW-0630">Potassium</keyword>
<dbReference type="NCBIfam" id="TIGR00681">
    <property type="entry name" value="kdpC"/>
    <property type="match status" value="1"/>
</dbReference>
<evidence type="ECO:0000256" key="6">
    <source>
        <dbReference type="ARBA" id="ARBA00022840"/>
    </source>
</evidence>
<dbReference type="AlphaFoldDB" id="A0A0C1V4D0"/>
<dbReference type="HAMAP" id="MF_00276">
    <property type="entry name" value="KdpC"/>
    <property type="match status" value="1"/>
</dbReference>
<dbReference type="RefSeq" id="WP_039721529.1">
    <property type="nucleotide sequence ID" value="NZ_CP037899.1"/>
</dbReference>
<evidence type="ECO:0000256" key="1">
    <source>
        <dbReference type="ARBA" id="ARBA00022448"/>
    </source>
</evidence>
<dbReference type="GO" id="GO:0005524">
    <property type="term" value="F:ATP binding"/>
    <property type="evidence" value="ECO:0007669"/>
    <property type="project" value="UniProtKB-UniRule"/>
</dbReference>
<keyword evidence="5 11" id="KW-0547">Nucleotide-binding</keyword>
<dbReference type="STRING" id="1202785.A946_06800"/>
<dbReference type="Proteomes" id="UP000315925">
    <property type="component" value="Chromosome"/>
</dbReference>
<comment type="function">
    <text evidence="11">Part of the high-affinity ATP-driven potassium transport (or Kdp) system, which catalyzes the hydrolysis of ATP coupled with the electrogenic transport of potassium into the cytoplasm. This subunit acts as a catalytic chaperone that increases the ATP-binding affinity of the ATP-hydrolyzing subunit KdpB by the formation of a transient KdpB/KdpC/ATP ternary complex.</text>
</comment>
<evidence type="ECO:0000256" key="2">
    <source>
        <dbReference type="ARBA" id="ARBA00022475"/>
    </source>
</evidence>
<reference evidence="15" key="3">
    <citation type="submission" date="2019-03" db="EMBL/GenBank/DDBJ databases">
        <title>Complete genome of Methylacidiphilum kamchatkense Kam1.</title>
        <authorList>
            <person name="Kruse T."/>
            <person name="Murarilal Ratnadevi C."/>
            <person name="Erikstad H.-A."/>
            <person name="Birkeland N.-K."/>
        </authorList>
    </citation>
    <scope>NUCLEOTIDE SEQUENCE [LARGE SCALE GENOMIC DNA]</scope>
    <source>
        <strain evidence="15">kam1</strain>
    </source>
</reference>
<accession>A0A0C1V4D0</accession>
<dbReference type="EMBL" id="CP037899">
    <property type="protein sequence ID" value="QDQ41294.1"/>
    <property type="molecule type" value="Genomic_DNA"/>
</dbReference>
<reference evidence="13" key="2">
    <citation type="journal article" date="2019" name="BMC Genomics">
        <title>Complete genome sequence analysis of the thermoacidophilic verrucomicrobial methanotroph 'Candidatus Methylacidiphilum kamchatkense' strain Kam1 and comparison with its closest relatives.</title>
        <authorList>
            <person name="Kruse T."/>
            <person name="Ratnadevi C.M."/>
            <person name="Erikstad H.A."/>
            <person name="Birkeland N.K."/>
        </authorList>
    </citation>
    <scope>NUCLEOTIDE SEQUENCE</scope>
    <source>
        <strain evidence="13">Kam1</strain>
    </source>
</reference>
<proteinExistence type="inferred from homology"/>
<organism evidence="13 15">
    <name type="scientific">Methylacidiphilum kamchatkense Kam1</name>
    <dbReference type="NCBI Taxonomy" id="1202785"/>
    <lineage>
        <taxon>Bacteria</taxon>
        <taxon>Pseudomonadati</taxon>
        <taxon>Verrucomicrobiota</taxon>
        <taxon>Methylacidiphilae</taxon>
        <taxon>Methylacidiphilales</taxon>
        <taxon>Methylacidiphilaceae</taxon>
        <taxon>Methylacidiphilum (ex Ratnadevi et al. 2023)</taxon>
    </lineage>
</organism>
<dbReference type="GO" id="GO:0008556">
    <property type="term" value="F:P-type potassium transmembrane transporter activity"/>
    <property type="evidence" value="ECO:0007669"/>
    <property type="project" value="InterPro"/>
</dbReference>
<evidence type="ECO:0000256" key="10">
    <source>
        <dbReference type="ARBA" id="ARBA00023136"/>
    </source>
</evidence>
<dbReference type="InterPro" id="IPR003820">
    <property type="entry name" value="KdpC"/>
</dbReference>
<evidence type="ECO:0000256" key="3">
    <source>
        <dbReference type="ARBA" id="ARBA00022538"/>
    </source>
</evidence>
<dbReference type="PANTHER" id="PTHR30042:SF2">
    <property type="entry name" value="POTASSIUM-TRANSPORTING ATPASE KDPC SUBUNIT"/>
    <property type="match status" value="1"/>
</dbReference>
<keyword evidence="9 11" id="KW-0406">Ion transport</keyword>
<keyword evidence="14" id="KW-1185">Reference proteome</keyword>
<name>A0A0C1V4D0_9BACT</name>
<evidence type="ECO:0000256" key="9">
    <source>
        <dbReference type="ARBA" id="ARBA00023065"/>
    </source>
</evidence>
<dbReference type="KEGG" id="mkc:kam1_33"/>
<comment type="subcellular location">
    <subcellularLocation>
        <location evidence="11">Cell membrane</location>
        <topology evidence="11">Single-pass membrane protein</topology>
    </subcellularLocation>
</comment>
<dbReference type="OrthoDB" id="9809491at2"/>
<dbReference type="GO" id="GO:0005886">
    <property type="term" value="C:plasma membrane"/>
    <property type="evidence" value="ECO:0007669"/>
    <property type="project" value="UniProtKB-SubCell"/>
</dbReference>
<dbReference type="Proteomes" id="UP000031594">
    <property type="component" value="Unassembled WGS sequence"/>
</dbReference>
<keyword evidence="6 11" id="KW-0067">ATP-binding</keyword>
<evidence type="ECO:0000256" key="4">
    <source>
        <dbReference type="ARBA" id="ARBA00022692"/>
    </source>
</evidence>
<keyword evidence="1 11" id="KW-0813">Transport</keyword>
<dbReference type="Pfam" id="PF02669">
    <property type="entry name" value="KdpC"/>
    <property type="match status" value="1"/>
</dbReference>
<evidence type="ECO:0000313" key="13">
    <source>
        <dbReference type="EMBL" id="QDQ41294.1"/>
    </source>
</evidence>
<evidence type="ECO:0000256" key="7">
    <source>
        <dbReference type="ARBA" id="ARBA00022958"/>
    </source>
</evidence>
<evidence type="ECO:0000313" key="15">
    <source>
        <dbReference type="Proteomes" id="UP000315925"/>
    </source>
</evidence>
<evidence type="ECO:0000256" key="5">
    <source>
        <dbReference type="ARBA" id="ARBA00022741"/>
    </source>
</evidence>
<keyword evidence="8 11" id="KW-1133">Transmembrane helix</keyword>
<keyword evidence="2 11" id="KW-1003">Cell membrane</keyword>
<evidence type="ECO:0000256" key="11">
    <source>
        <dbReference type="HAMAP-Rule" id="MF_00276"/>
    </source>
</evidence>
<keyword evidence="4 11" id="KW-0812">Transmembrane</keyword>
<comment type="subunit">
    <text evidence="11">The system is composed of three essential subunits: KdpA, KdpB and KdpC.</text>
</comment>
<keyword evidence="3 11" id="KW-0633">Potassium transport</keyword>
<reference evidence="12 14" key="1">
    <citation type="submission" date="2014-08" db="EMBL/GenBank/DDBJ databases">
        <title>Methylacidiphilum kamchatkense strain Kam1 draft genome sequence.</title>
        <authorList>
            <person name="Birkeland N.-K."/>
            <person name="Erikstad H.A."/>
        </authorList>
    </citation>
    <scope>NUCLEOTIDE SEQUENCE [LARGE SCALE GENOMIC DNA]</scope>
    <source>
        <strain evidence="12 14">Kam1</strain>
    </source>
</reference>
<gene>
    <name evidence="11" type="primary">kdpC</name>
    <name evidence="12" type="ORF">A946_06800</name>
    <name evidence="13" type="ORF">kam1_33</name>
</gene>
<dbReference type="PANTHER" id="PTHR30042">
    <property type="entry name" value="POTASSIUM-TRANSPORTING ATPASE C CHAIN"/>
    <property type="match status" value="1"/>
</dbReference>
<protein>
    <recommendedName>
        <fullName evidence="11">Potassium-transporting ATPase KdpC subunit</fullName>
    </recommendedName>
    <alternativeName>
        <fullName evidence="11">ATP phosphohydrolase [potassium-transporting] C chain</fullName>
    </alternativeName>
    <alternativeName>
        <fullName evidence="11">Potassium-binding and translocating subunit C</fullName>
    </alternativeName>
    <alternativeName>
        <fullName evidence="11">Potassium-translocating ATPase C chain</fullName>
    </alternativeName>
</protein>